<organism evidence="3 4">
    <name type="scientific">Aromia moschata</name>
    <dbReference type="NCBI Taxonomy" id="1265417"/>
    <lineage>
        <taxon>Eukaryota</taxon>
        <taxon>Metazoa</taxon>
        <taxon>Ecdysozoa</taxon>
        <taxon>Arthropoda</taxon>
        <taxon>Hexapoda</taxon>
        <taxon>Insecta</taxon>
        <taxon>Pterygota</taxon>
        <taxon>Neoptera</taxon>
        <taxon>Endopterygota</taxon>
        <taxon>Coleoptera</taxon>
        <taxon>Polyphaga</taxon>
        <taxon>Cucujiformia</taxon>
        <taxon>Chrysomeloidea</taxon>
        <taxon>Cerambycidae</taxon>
        <taxon>Cerambycinae</taxon>
        <taxon>Callichromatini</taxon>
        <taxon>Aromia</taxon>
    </lineage>
</organism>
<dbReference type="Pfam" id="PF01556">
    <property type="entry name" value="DnaJ_C"/>
    <property type="match status" value="1"/>
</dbReference>
<dbReference type="EMBL" id="JAPWTK010000048">
    <property type="protein sequence ID" value="KAJ8954374.1"/>
    <property type="molecule type" value="Genomic_DNA"/>
</dbReference>
<protein>
    <recommendedName>
        <fullName evidence="2">Chaperone DnaJ C-terminal domain-containing protein</fullName>
    </recommendedName>
</protein>
<accession>A0AAV8YTN8</accession>
<keyword evidence="1" id="KW-0143">Chaperone</keyword>
<dbReference type="GO" id="GO:0006457">
    <property type="term" value="P:protein folding"/>
    <property type="evidence" value="ECO:0007669"/>
    <property type="project" value="InterPro"/>
</dbReference>
<keyword evidence="4" id="KW-1185">Reference proteome</keyword>
<evidence type="ECO:0000259" key="2">
    <source>
        <dbReference type="Pfam" id="PF01556"/>
    </source>
</evidence>
<feature type="domain" description="Chaperone DnaJ C-terminal" evidence="2">
    <location>
        <begin position="3"/>
        <end position="68"/>
    </location>
</feature>
<dbReference type="InterPro" id="IPR051339">
    <property type="entry name" value="DnaJ_subfamily_B"/>
</dbReference>
<evidence type="ECO:0000256" key="1">
    <source>
        <dbReference type="ARBA" id="ARBA00023186"/>
    </source>
</evidence>
<dbReference type="PANTHER" id="PTHR24078">
    <property type="entry name" value="DNAJ HOMOLOG SUBFAMILY C MEMBER"/>
    <property type="match status" value="1"/>
</dbReference>
<dbReference type="PANTHER" id="PTHR24078:SF519">
    <property type="entry name" value="DNAJ HOMOLOG SUBFAMILY B MEMBER 13"/>
    <property type="match status" value="1"/>
</dbReference>
<dbReference type="Proteomes" id="UP001162162">
    <property type="component" value="Unassembled WGS sequence"/>
</dbReference>
<dbReference type="GO" id="GO:0051082">
    <property type="term" value="F:unfolded protein binding"/>
    <property type="evidence" value="ECO:0007669"/>
    <property type="project" value="InterPro"/>
</dbReference>
<dbReference type="InterPro" id="IPR002939">
    <property type="entry name" value="DnaJ_C"/>
</dbReference>
<dbReference type="GO" id="GO:0051087">
    <property type="term" value="F:protein-folding chaperone binding"/>
    <property type="evidence" value="ECO:0007669"/>
    <property type="project" value="TreeGrafter"/>
</dbReference>
<evidence type="ECO:0000313" key="3">
    <source>
        <dbReference type="EMBL" id="KAJ8954374.1"/>
    </source>
</evidence>
<comment type="caution">
    <text evidence="3">The sequence shown here is derived from an EMBL/GenBank/DDBJ whole genome shotgun (WGS) entry which is preliminary data.</text>
</comment>
<dbReference type="GO" id="GO:0005829">
    <property type="term" value="C:cytosol"/>
    <property type="evidence" value="ECO:0007669"/>
    <property type="project" value="TreeGrafter"/>
</dbReference>
<evidence type="ECO:0000313" key="4">
    <source>
        <dbReference type="Proteomes" id="UP001162162"/>
    </source>
</evidence>
<dbReference type="SUPFAM" id="SSF49493">
    <property type="entry name" value="HSP40/DnaJ peptide-binding domain"/>
    <property type="match status" value="1"/>
</dbReference>
<proteinExistence type="predicted"/>
<dbReference type="InterPro" id="IPR008971">
    <property type="entry name" value="HSP40/DnaJ_pept-bd"/>
</dbReference>
<dbReference type="Gene3D" id="2.60.260.20">
    <property type="entry name" value="Urease metallochaperone UreE, N-terminal domain"/>
    <property type="match status" value="1"/>
</dbReference>
<name>A0AAV8YTN8_9CUCU</name>
<dbReference type="AlphaFoldDB" id="A0AAV8YTN8"/>
<reference evidence="3" key="1">
    <citation type="journal article" date="2023" name="Insect Mol. Biol.">
        <title>Genome sequencing provides insights into the evolution of gene families encoding plant cell wall-degrading enzymes in longhorned beetles.</title>
        <authorList>
            <person name="Shin N.R."/>
            <person name="Okamura Y."/>
            <person name="Kirsch R."/>
            <person name="Pauchet Y."/>
        </authorList>
    </citation>
    <scope>NUCLEOTIDE SEQUENCE</scope>
    <source>
        <strain evidence="3">AMC_N1</strain>
    </source>
</reference>
<sequence length="112" mass="12475">MVAKISLEEALLGTMVTVRTIDHRTVRIPITDVVFPGYEKVVENEGMPILDKYPQKGNLIIRLAVEFPNYLPKSSKELIARGFTMAKIGGGVSQHEVINKLVLADKILRSRS</sequence>
<gene>
    <name evidence="3" type="ORF">NQ318_011047</name>
</gene>